<evidence type="ECO:0000256" key="4">
    <source>
        <dbReference type="HAMAP-Rule" id="MF_01925"/>
    </source>
</evidence>
<dbReference type="EC" id="1.5.1.2" evidence="4 5"/>
<comment type="subcellular location">
    <subcellularLocation>
        <location evidence="4">Cytoplasm</location>
    </subcellularLocation>
</comment>
<dbReference type="Pfam" id="PF03807">
    <property type="entry name" value="F420_oxidored"/>
    <property type="match status" value="1"/>
</dbReference>
<evidence type="ECO:0000256" key="3">
    <source>
        <dbReference type="ARBA" id="ARBA00023002"/>
    </source>
</evidence>
<comment type="function">
    <text evidence="4">Catalyzes the reduction of 1-pyrroline-5-carboxylate (PCA) to L-proline.</text>
</comment>
<dbReference type="PANTHER" id="PTHR11645">
    <property type="entry name" value="PYRROLINE-5-CARBOXYLATE REDUCTASE"/>
    <property type="match status" value="1"/>
</dbReference>
<dbReference type="GO" id="GO:0005737">
    <property type="term" value="C:cytoplasm"/>
    <property type="evidence" value="ECO:0007669"/>
    <property type="project" value="UniProtKB-SubCell"/>
</dbReference>
<dbReference type="STRING" id="34002.SAMN04489859_103619"/>
<dbReference type="InterPro" id="IPR029036">
    <property type="entry name" value="P5CR_dimer"/>
</dbReference>
<keyword evidence="10" id="KW-1185">Reference proteome</keyword>
<dbReference type="Gene3D" id="3.40.50.720">
    <property type="entry name" value="NAD(P)-binding Rossmann-like Domain"/>
    <property type="match status" value="1"/>
</dbReference>
<feature type="binding site" evidence="6">
    <location>
        <position position="68"/>
    </location>
    <ligand>
        <name>NADPH</name>
        <dbReference type="ChEBI" id="CHEBI:57783"/>
    </ligand>
</feature>
<comment type="similarity">
    <text evidence="1 4">Belongs to the pyrroline-5-carboxylate reductase family.</text>
</comment>
<keyword evidence="3 4" id="KW-0560">Oxidoreductase</keyword>
<evidence type="ECO:0000259" key="8">
    <source>
        <dbReference type="Pfam" id="PF14748"/>
    </source>
</evidence>
<accession>A0A1H8M4Q5</accession>
<dbReference type="GO" id="GO:0004735">
    <property type="term" value="F:pyrroline-5-carboxylate reductase activity"/>
    <property type="evidence" value="ECO:0007669"/>
    <property type="project" value="UniProtKB-UniRule"/>
</dbReference>
<organism evidence="9 10">
    <name type="scientific">Paracoccus alcaliphilus</name>
    <dbReference type="NCBI Taxonomy" id="34002"/>
    <lineage>
        <taxon>Bacteria</taxon>
        <taxon>Pseudomonadati</taxon>
        <taxon>Pseudomonadota</taxon>
        <taxon>Alphaproteobacteria</taxon>
        <taxon>Rhodobacterales</taxon>
        <taxon>Paracoccaceae</taxon>
        <taxon>Paracoccus</taxon>
    </lineage>
</organism>
<evidence type="ECO:0000256" key="2">
    <source>
        <dbReference type="ARBA" id="ARBA00022857"/>
    </source>
</evidence>
<evidence type="ECO:0000259" key="7">
    <source>
        <dbReference type="Pfam" id="PF03807"/>
    </source>
</evidence>
<comment type="catalytic activity">
    <reaction evidence="4">
        <text>L-proline + NADP(+) = (S)-1-pyrroline-5-carboxylate + NADPH + 2 H(+)</text>
        <dbReference type="Rhea" id="RHEA:14109"/>
        <dbReference type="ChEBI" id="CHEBI:15378"/>
        <dbReference type="ChEBI" id="CHEBI:17388"/>
        <dbReference type="ChEBI" id="CHEBI:57783"/>
        <dbReference type="ChEBI" id="CHEBI:58349"/>
        <dbReference type="ChEBI" id="CHEBI:60039"/>
        <dbReference type="EC" id="1.5.1.2"/>
    </reaction>
</comment>
<dbReference type="UniPathway" id="UPA00098">
    <property type="reaction ID" value="UER00361"/>
</dbReference>
<evidence type="ECO:0000256" key="1">
    <source>
        <dbReference type="ARBA" id="ARBA00005525"/>
    </source>
</evidence>
<feature type="domain" description="Pyrroline-5-carboxylate reductase dimerisation" evidence="8">
    <location>
        <begin position="171"/>
        <end position="277"/>
    </location>
</feature>
<dbReference type="AlphaFoldDB" id="A0A1H8M4Q5"/>
<evidence type="ECO:0000313" key="9">
    <source>
        <dbReference type="EMBL" id="SEO12367.1"/>
    </source>
</evidence>
<dbReference type="Pfam" id="PF14748">
    <property type="entry name" value="P5CR_dimer"/>
    <property type="match status" value="1"/>
</dbReference>
<dbReference type="NCBIfam" id="TIGR00112">
    <property type="entry name" value="proC"/>
    <property type="match status" value="1"/>
</dbReference>
<dbReference type="InterPro" id="IPR000304">
    <property type="entry name" value="Pyrroline-COOH_reductase"/>
</dbReference>
<dbReference type="HAMAP" id="MF_01925">
    <property type="entry name" value="P5C_reductase"/>
    <property type="match status" value="1"/>
</dbReference>
<dbReference type="PANTHER" id="PTHR11645:SF0">
    <property type="entry name" value="PYRROLINE-5-CARBOXYLATE REDUCTASE 3"/>
    <property type="match status" value="1"/>
</dbReference>
<dbReference type="InterPro" id="IPR008927">
    <property type="entry name" value="6-PGluconate_DH-like_C_sf"/>
</dbReference>
<sequence length="282" mass="28925">MHRPRLTTGERMGDFDDINARGLVLVGCGRMGGAMLTGWLARGLEPGSATVIDPKIADGWKGRGLRLNAPLPDDPAVLVLAVKPQMMADALGGMPRLGETLVISVAAGTTIATFEDAFPGAAIVRVMPNTPAAIGQGISAMIGNGAATEAHLDLAETLMRAVGRVVRLDHEDQMDAVTGLSGSGPAYVFHLIEAMAKAGEAQGLPPALSLELARMTVAGAGALAIEDDEDPGVLRENVTSPGGTTAAGLKVLMDPETGLPPLMARTVAAATERGRELGRGGK</sequence>
<evidence type="ECO:0000256" key="6">
    <source>
        <dbReference type="PIRSR" id="PIRSR000193-1"/>
    </source>
</evidence>
<proteinExistence type="inferred from homology"/>
<dbReference type="SUPFAM" id="SSF51735">
    <property type="entry name" value="NAD(P)-binding Rossmann-fold domains"/>
    <property type="match status" value="1"/>
</dbReference>
<gene>
    <name evidence="4" type="primary">proC</name>
    <name evidence="9" type="ORF">SAMN04489859_103619</name>
</gene>
<dbReference type="EMBL" id="FODE01000036">
    <property type="protein sequence ID" value="SEO12367.1"/>
    <property type="molecule type" value="Genomic_DNA"/>
</dbReference>
<evidence type="ECO:0000313" key="10">
    <source>
        <dbReference type="Proteomes" id="UP000199054"/>
    </source>
</evidence>
<dbReference type="InterPro" id="IPR036291">
    <property type="entry name" value="NAD(P)-bd_dom_sf"/>
</dbReference>
<keyword evidence="4" id="KW-0963">Cytoplasm</keyword>
<feature type="domain" description="Pyrroline-5-carboxylate reductase catalytic N-terminal" evidence="7">
    <location>
        <begin position="25"/>
        <end position="108"/>
    </location>
</feature>
<dbReference type="Proteomes" id="UP000199054">
    <property type="component" value="Unassembled WGS sequence"/>
</dbReference>
<dbReference type="SUPFAM" id="SSF48179">
    <property type="entry name" value="6-phosphogluconate dehydrogenase C-terminal domain-like"/>
    <property type="match status" value="1"/>
</dbReference>
<reference evidence="9 10" key="1">
    <citation type="submission" date="2016-10" db="EMBL/GenBank/DDBJ databases">
        <authorList>
            <person name="de Groot N.N."/>
        </authorList>
    </citation>
    <scope>NUCLEOTIDE SEQUENCE [LARGE SCALE GENOMIC DNA]</scope>
    <source>
        <strain evidence="9 10">DSM 8512</strain>
    </source>
</reference>
<dbReference type="Gene3D" id="1.10.3730.10">
    <property type="entry name" value="ProC C-terminal domain-like"/>
    <property type="match status" value="1"/>
</dbReference>
<dbReference type="FunFam" id="1.10.3730.10:FF:000001">
    <property type="entry name" value="Pyrroline-5-carboxylate reductase"/>
    <property type="match status" value="1"/>
</dbReference>
<dbReference type="InterPro" id="IPR028939">
    <property type="entry name" value="P5C_Rdtase_cat_N"/>
</dbReference>
<comment type="catalytic activity">
    <reaction evidence="4">
        <text>L-proline + NAD(+) = (S)-1-pyrroline-5-carboxylate + NADH + 2 H(+)</text>
        <dbReference type="Rhea" id="RHEA:14105"/>
        <dbReference type="ChEBI" id="CHEBI:15378"/>
        <dbReference type="ChEBI" id="CHEBI:17388"/>
        <dbReference type="ChEBI" id="CHEBI:57540"/>
        <dbReference type="ChEBI" id="CHEBI:57945"/>
        <dbReference type="ChEBI" id="CHEBI:60039"/>
        <dbReference type="EC" id="1.5.1.2"/>
    </reaction>
</comment>
<keyword evidence="4" id="KW-0641">Proline biosynthesis</keyword>
<protein>
    <recommendedName>
        <fullName evidence="4 5">Pyrroline-5-carboxylate reductase</fullName>
        <shortName evidence="4">P5C reductase</shortName>
        <shortName evidence="4">P5CR</shortName>
        <ecNumber evidence="4 5">1.5.1.2</ecNumber>
    </recommendedName>
    <alternativeName>
        <fullName evidence="4">PCA reductase</fullName>
    </alternativeName>
</protein>
<dbReference type="PIRSF" id="PIRSF000193">
    <property type="entry name" value="Pyrrol-5-carb_rd"/>
    <property type="match status" value="1"/>
</dbReference>
<feature type="binding site" evidence="6">
    <location>
        <begin position="81"/>
        <end position="84"/>
    </location>
    <ligand>
        <name>NADP(+)</name>
        <dbReference type="ChEBI" id="CHEBI:58349"/>
    </ligand>
</feature>
<keyword evidence="2 4" id="KW-0521">NADP</keyword>
<dbReference type="GO" id="GO:0055129">
    <property type="term" value="P:L-proline biosynthetic process"/>
    <property type="evidence" value="ECO:0007669"/>
    <property type="project" value="UniProtKB-UniRule"/>
</dbReference>
<evidence type="ECO:0000256" key="5">
    <source>
        <dbReference type="NCBIfam" id="TIGR00112"/>
    </source>
</evidence>
<name>A0A1H8M4Q5_9RHOB</name>
<comment type="pathway">
    <text evidence="4">Amino-acid biosynthesis; L-proline biosynthesis; L-proline from L-glutamate 5-semialdehyde: step 1/1.</text>
</comment>
<keyword evidence="4" id="KW-0028">Amino-acid biosynthesis</keyword>